<feature type="compositionally biased region" description="Basic and acidic residues" evidence="1">
    <location>
        <begin position="90"/>
        <end position="101"/>
    </location>
</feature>
<feature type="region of interest" description="Disordered" evidence="1">
    <location>
        <begin position="79"/>
        <end position="101"/>
    </location>
</feature>
<name>A0ABQ4CS23_9ACTN</name>
<gene>
    <name evidence="2" type="ORF">Asi02nite_36080</name>
</gene>
<evidence type="ECO:0000313" key="2">
    <source>
        <dbReference type="EMBL" id="GIF74090.1"/>
    </source>
</evidence>
<reference evidence="2 3" key="1">
    <citation type="submission" date="2021-01" db="EMBL/GenBank/DDBJ databases">
        <title>Whole genome shotgun sequence of Asanoa siamensis NBRC 107932.</title>
        <authorList>
            <person name="Komaki H."/>
            <person name="Tamura T."/>
        </authorList>
    </citation>
    <scope>NUCLEOTIDE SEQUENCE [LARGE SCALE GENOMIC DNA]</scope>
    <source>
        <strain evidence="2 3">NBRC 107932</strain>
    </source>
</reference>
<organism evidence="2 3">
    <name type="scientific">Asanoa siamensis</name>
    <dbReference type="NCBI Taxonomy" id="926357"/>
    <lineage>
        <taxon>Bacteria</taxon>
        <taxon>Bacillati</taxon>
        <taxon>Actinomycetota</taxon>
        <taxon>Actinomycetes</taxon>
        <taxon>Micromonosporales</taxon>
        <taxon>Micromonosporaceae</taxon>
        <taxon>Asanoa</taxon>
    </lineage>
</organism>
<comment type="caution">
    <text evidence="2">The sequence shown here is derived from an EMBL/GenBank/DDBJ whole genome shotgun (WGS) entry which is preliminary data.</text>
</comment>
<keyword evidence="3" id="KW-1185">Reference proteome</keyword>
<evidence type="ECO:0000256" key="1">
    <source>
        <dbReference type="SAM" id="MobiDB-lite"/>
    </source>
</evidence>
<dbReference type="RefSeq" id="WP_203714440.1">
    <property type="nucleotide sequence ID" value="NZ_BONE01000027.1"/>
</dbReference>
<evidence type="ECO:0008006" key="4">
    <source>
        <dbReference type="Google" id="ProtNLM"/>
    </source>
</evidence>
<accession>A0ABQ4CS23</accession>
<dbReference type="Proteomes" id="UP000604117">
    <property type="component" value="Unassembled WGS sequence"/>
</dbReference>
<protein>
    <recommendedName>
        <fullName evidence="4">Excreted virulence factor EspC (Type VII ESX diderm)</fullName>
    </recommendedName>
</protein>
<dbReference type="EMBL" id="BONE01000027">
    <property type="protein sequence ID" value="GIF74090.1"/>
    <property type="molecule type" value="Genomic_DNA"/>
</dbReference>
<sequence>MTAPLGRVARDLDELAAGLGGGLAAVDPGPGAFGADLPGRLGVLGRDLHARWSAEVGERARTVDALAARLTDTAATLRTAGGGYAGAEDDSARRSGEVGGA</sequence>
<proteinExistence type="predicted"/>
<evidence type="ECO:0000313" key="3">
    <source>
        <dbReference type="Proteomes" id="UP000604117"/>
    </source>
</evidence>